<dbReference type="PANTHER" id="PTHR22930">
    <property type="match status" value="1"/>
</dbReference>
<feature type="region of interest" description="Disordered" evidence="8">
    <location>
        <begin position="78"/>
        <end position="105"/>
    </location>
</feature>
<dbReference type="GO" id="GO:0005634">
    <property type="term" value="C:nucleus"/>
    <property type="evidence" value="ECO:0007669"/>
    <property type="project" value="UniProtKB-SubCell"/>
</dbReference>
<gene>
    <name evidence="10" type="ORF">SHERM_02812</name>
</gene>
<evidence type="ECO:0000256" key="1">
    <source>
        <dbReference type="ARBA" id="ARBA00001968"/>
    </source>
</evidence>
<sequence>MEISFSPFFEDCNYPLFSQSYPQDPYSIMSSPDPGKRPRCPDFDDDFSVDEFLTKFMPFDSPPEVKLDLHAFPAAADHTSSRSKRARSEPDSSSDESAGGSAAAAAAGSQRRLWVKSRSKAWWEQVNSPDYPEDQFQRDFRMSRATFDMICDELEPMVTKKDTMLRQAIPVRQRVAVCIWRLATGEALREVSKRFGLGISTCHKLVLEVCSAIRAVLMPKFLRWPDDSQLADIHRSFERLSGGIPCVCGSMYTTHVPIIAPKTNVAAYFNKRHTDRNQKTSYTITVQGVVGPRGEFTDICIGWPGSMTDEQVLDKSALSQRAGRGALNGSWVVGGPGHPLTDWVLVPYSHANLTWAQHAFNEKVGEVRAVAREAFARLKGRWSCLQKRTEMKLQDLPVVLGACCVLHNICEIRGEVLGLESRFEVFDDEVVPENGVRSVEAARARDEIAHNLLHHDLGGKGFVL</sequence>
<keyword evidence="6" id="KW-0378">Hydrolase</keyword>
<dbReference type="Proteomes" id="UP001153555">
    <property type="component" value="Unassembled WGS sequence"/>
</dbReference>
<comment type="subcellular location">
    <subcellularLocation>
        <location evidence="2">Nucleus</location>
    </subcellularLocation>
</comment>
<dbReference type="GO" id="GO:0016787">
    <property type="term" value="F:hydrolase activity"/>
    <property type="evidence" value="ECO:0007669"/>
    <property type="project" value="UniProtKB-KW"/>
</dbReference>
<keyword evidence="7" id="KW-0539">Nucleus</keyword>
<feature type="domain" description="DDE Tnp4" evidence="9">
    <location>
        <begin position="252"/>
        <end position="408"/>
    </location>
</feature>
<comment type="similarity">
    <text evidence="3">Belongs to the HARBI1 family.</text>
</comment>
<keyword evidence="4" id="KW-0540">Nuclease</keyword>
<dbReference type="Pfam" id="PF13359">
    <property type="entry name" value="DDE_Tnp_4"/>
    <property type="match status" value="1"/>
</dbReference>
<evidence type="ECO:0000313" key="10">
    <source>
        <dbReference type="EMBL" id="CAA0835007.1"/>
    </source>
</evidence>
<name>A0A9N7NQN3_STRHE</name>
<evidence type="ECO:0000313" key="11">
    <source>
        <dbReference type="Proteomes" id="UP001153555"/>
    </source>
</evidence>
<evidence type="ECO:0000256" key="2">
    <source>
        <dbReference type="ARBA" id="ARBA00004123"/>
    </source>
</evidence>
<dbReference type="GO" id="GO:0004518">
    <property type="term" value="F:nuclease activity"/>
    <property type="evidence" value="ECO:0007669"/>
    <property type="project" value="UniProtKB-KW"/>
</dbReference>
<evidence type="ECO:0000256" key="3">
    <source>
        <dbReference type="ARBA" id="ARBA00006958"/>
    </source>
</evidence>
<keyword evidence="11" id="KW-1185">Reference proteome</keyword>
<dbReference type="PANTHER" id="PTHR22930:SF244">
    <property type="entry name" value="OS05G0593000 PROTEIN"/>
    <property type="match status" value="1"/>
</dbReference>
<reference evidence="10" key="1">
    <citation type="submission" date="2019-12" db="EMBL/GenBank/DDBJ databases">
        <authorList>
            <person name="Scholes J."/>
        </authorList>
    </citation>
    <scope>NUCLEOTIDE SEQUENCE</scope>
</reference>
<dbReference type="EMBL" id="CACSLK010028053">
    <property type="protein sequence ID" value="CAA0835007.1"/>
    <property type="molecule type" value="Genomic_DNA"/>
</dbReference>
<feature type="compositionally biased region" description="Low complexity" evidence="8">
    <location>
        <begin position="95"/>
        <end position="105"/>
    </location>
</feature>
<evidence type="ECO:0000256" key="5">
    <source>
        <dbReference type="ARBA" id="ARBA00022723"/>
    </source>
</evidence>
<accession>A0A9N7NQN3</accession>
<organism evidence="10 11">
    <name type="scientific">Striga hermonthica</name>
    <name type="common">Purple witchweed</name>
    <name type="synonym">Buchnera hermonthica</name>
    <dbReference type="NCBI Taxonomy" id="68872"/>
    <lineage>
        <taxon>Eukaryota</taxon>
        <taxon>Viridiplantae</taxon>
        <taxon>Streptophyta</taxon>
        <taxon>Embryophyta</taxon>
        <taxon>Tracheophyta</taxon>
        <taxon>Spermatophyta</taxon>
        <taxon>Magnoliopsida</taxon>
        <taxon>eudicotyledons</taxon>
        <taxon>Gunneridae</taxon>
        <taxon>Pentapetalae</taxon>
        <taxon>asterids</taxon>
        <taxon>lamiids</taxon>
        <taxon>Lamiales</taxon>
        <taxon>Orobanchaceae</taxon>
        <taxon>Buchnereae</taxon>
        <taxon>Striga</taxon>
    </lineage>
</organism>
<dbReference type="InterPro" id="IPR045249">
    <property type="entry name" value="HARBI1-like"/>
</dbReference>
<evidence type="ECO:0000256" key="6">
    <source>
        <dbReference type="ARBA" id="ARBA00022801"/>
    </source>
</evidence>
<evidence type="ECO:0000256" key="4">
    <source>
        <dbReference type="ARBA" id="ARBA00022722"/>
    </source>
</evidence>
<keyword evidence="5" id="KW-0479">Metal-binding</keyword>
<evidence type="ECO:0000259" key="9">
    <source>
        <dbReference type="Pfam" id="PF13359"/>
    </source>
</evidence>
<dbReference type="GO" id="GO:0046872">
    <property type="term" value="F:metal ion binding"/>
    <property type="evidence" value="ECO:0007669"/>
    <property type="project" value="UniProtKB-KW"/>
</dbReference>
<dbReference type="AlphaFoldDB" id="A0A9N7NQN3"/>
<dbReference type="OrthoDB" id="2668416at2759"/>
<proteinExistence type="inferred from homology"/>
<dbReference type="InterPro" id="IPR027806">
    <property type="entry name" value="HARBI1_dom"/>
</dbReference>
<evidence type="ECO:0000256" key="7">
    <source>
        <dbReference type="ARBA" id="ARBA00023242"/>
    </source>
</evidence>
<evidence type="ECO:0000256" key="8">
    <source>
        <dbReference type="SAM" id="MobiDB-lite"/>
    </source>
</evidence>
<protein>
    <recommendedName>
        <fullName evidence="9">DDE Tnp4 domain-containing protein</fullName>
    </recommendedName>
</protein>
<comment type="caution">
    <text evidence="10">The sequence shown here is derived from an EMBL/GenBank/DDBJ whole genome shotgun (WGS) entry which is preliminary data.</text>
</comment>
<comment type="cofactor">
    <cofactor evidence="1">
        <name>a divalent metal cation</name>
        <dbReference type="ChEBI" id="CHEBI:60240"/>
    </cofactor>
</comment>